<evidence type="ECO:0008006" key="12">
    <source>
        <dbReference type="Google" id="ProtNLM"/>
    </source>
</evidence>
<dbReference type="GO" id="GO:0022857">
    <property type="term" value="F:transmembrane transporter activity"/>
    <property type="evidence" value="ECO:0007669"/>
    <property type="project" value="InterPro"/>
</dbReference>
<feature type="region of interest" description="Disordered" evidence="6">
    <location>
        <begin position="1"/>
        <end position="332"/>
    </location>
</feature>
<evidence type="ECO:0000256" key="5">
    <source>
        <dbReference type="ARBA" id="ARBA00034125"/>
    </source>
</evidence>
<feature type="transmembrane region" description="Helical" evidence="7">
    <location>
        <begin position="735"/>
        <end position="754"/>
    </location>
</feature>
<reference evidence="10 11" key="1">
    <citation type="submission" date="2018-05" db="EMBL/GenBank/DDBJ databases">
        <title>Draft genome sequence of Scytalidium lignicola DSM 105466, a ubiquitous saprotrophic fungus.</title>
        <authorList>
            <person name="Buettner E."/>
            <person name="Gebauer A.M."/>
            <person name="Hofrichter M."/>
            <person name="Liers C."/>
            <person name="Kellner H."/>
        </authorList>
    </citation>
    <scope>NUCLEOTIDE SEQUENCE [LARGE SCALE GENOMIC DNA]</scope>
    <source>
        <strain evidence="10 11">DSM 105466</strain>
    </source>
</reference>
<feature type="transmembrane region" description="Helical" evidence="7">
    <location>
        <begin position="660"/>
        <end position="682"/>
    </location>
</feature>
<evidence type="ECO:0000259" key="8">
    <source>
        <dbReference type="Pfam" id="PF06738"/>
    </source>
</evidence>
<dbReference type="OMA" id="KKRVGWH"/>
<feature type="transmembrane region" description="Helical" evidence="7">
    <location>
        <begin position="602"/>
        <end position="620"/>
    </location>
</feature>
<evidence type="ECO:0000313" key="11">
    <source>
        <dbReference type="Proteomes" id="UP000258309"/>
    </source>
</evidence>
<feature type="compositionally biased region" description="Basic and acidic residues" evidence="6">
    <location>
        <begin position="184"/>
        <end position="201"/>
    </location>
</feature>
<evidence type="ECO:0000256" key="3">
    <source>
        <dbReference type="ARBA" id="ARBA00022989"/>
    </source>
</evidence>
<feature type="region of interest" description="Disordered" evidence="6">
    <location>
        <begin position="353"/>
        <end position="436"/>
    </location>
</feature>
<feature type="compositionally biased region" description="Low complexity" evidence="6">
    <location>
        <begin position="94"/>
        <end position="119"/>
    </location>
</feature>
<feature type="transmembrane region" description="Helical" evidence="7">
    <location>
        <begin position="694"/>
        <end position="715"/>
    </location>
</feature>
<feature type="compositionally biased region" description="Polar residues" evidence="6">
    <location>
        <begin position="370"/>
        <end position="383"/>
    </location>
</feature>
<evidence type="ECO:0000259" key="9">
    <source>
        <dbReference type="Pfam" id="PF12821"/>
    </source>
</evidence>
<comment type="subcellular location">
    <subcellularLocation>
        <location evidence="1">Membrane</location>
        <topology evidence="1">Multi-pass membrane protein</topology>
    </subcellularLocation>
</comment>
<dbReference type="EMBL" id="NCSJ02000037">
    <property type="protein sequence ID" value="RFU33321.1"/>
    <property type="molecule type" value="Genomic_DNA"/>
</dbReference>
<feature type="domain" description="Threonine/serine exporter-like N-terminal" evidence="8">
    <location>
        <begin position="472"/>
        <end position="714"/>
    </location>
</feature>
<name>A0A3E2HJU6_SCYLI</name>
<keyword evidence="3 7" id="KW-1133">Transmembrane helix</keyword>
<dbReference type="InterPro" id="IPR010619">
    <property type="entry name" value="ThrE-like_N"/>
</dbReference>
<feature type="compositionally biased region" description="Basic and acidic residues" evidence="6">
    <location>
        <begin position="280"/>
        <end position="297"/>
    </location>
</feature>
<feature type="compositionally biased region" description="Gly residues" evidence="6">
    <location>
        <begin position="11"/>
        <end position="20"/>
    </location>
</feature>
<sequence>MSSPASDHAIIGGGDGGAGGDHAQSTSPRDMSSGEPSADSSAIPSGTTSPGNAPPRRGRVRFNSKSEANDTTNKRISFPLHDRSHSDNTIATPSRVLTSPSHSRSSSLGSVFRSVPENGSGSGSGNGQGDGNGNSIGNGNEEGSPFADPVPPTAHKQIQSVLRKGSTLPGLSFLASVGAGADPDAEREKDSSARAAQERAQRVASSIGVSSGPTSRRPSVVTEADDEEYFLPRRGSRYPVKFDDIPLVDLDQNKDSAVGDSDLEDGLSPPIQRRQSRSKSTAEAHKLVREHTRKDKPLSFSVPAGPASGLVSGQVTPTEDQADAEEYVPRPDKYRGGILSSLLTLYNAPQSLASKSTQGGSSSLPGSPSHTATPASSGTNTPSRAKPPKWYNHSRTQSSDTLSNLLEASSMLSTPGGGVRPPVRPSRPQLGKRSHSASLIDAAMGKISGRPRLEDEIRITVHIAETLSRQKYLLKLCRALMSYGAPTHRLEEYMKMSARVLEIDGQFLYIPGCMIISFDDATTHTTEVKLVKSVQGVDLGKLKDVHEIYKEVVHDVIGVEEATQRLDEIIGKPRNYKPWVLVIIYGFASAAVAPFAFEGRLIDLPIAWFLGCCLGFLQLILAPKSELYSNVFEISAAVLTSFLARAFGSINDGKIFCFSALAQSSIALILPGYIVLCGSLELQSRSMVAGSVRMVYAIIYSLFLGFGITVGTAVYGVLDKNATNATTCKDPLGQYWRWLFVPPFALCLAIINQAKWKQTPVMLFIAFVGYVVNFFSTKAFPSSAQISNTLGALAVGVLGNLYSRMRHGVAAAALLPAIFVQVPSGLAASGSLLSGLNSADQITNRTHNGTSVIGGTSSVTIESSQDLNTIVFNVAYSMIQVAIGITVGLFLSALIIYPFGKRRSGLFSF</sequence>
<feature type="domain" description="Threonine/Serine exporter ThrE" evidence="9">
    <location>
        <begin position="744"/>
        <end position="895"/>
    </location>
</feature>
<dbReference type="GO" id="GO:0016020">
    <property type="term" value="C:membrane"/>
    <property type="evidence" value="ECO:0007669"/>
    <property type="project" value="UniProtKB-SubCell"/>
</dbReference>
<dbReference type="Pfam" id="PF12821">
    <property type="entry name" value="ThrE_2"/>
    <property type="match status" value="1"/>
</dbReference>
<comment type="caution">
    <text evidence="10">The sequence shown here is derived from an EMBL/GenBank/DDBJ whole genome shotgun (WGS) entry which is preliminary data.</text>
</comment>
<keyword evidence="11" id="KW-1185">Reference proteome</keyword>
<feature type="compositionally biased region" description="Polar residues" evidence="6">
    <location>
        <begin position="393"/>
        <end position="413"/>
    </location>
</feature>
<comment type="similarity">
    <text evidence="5">Belongs to the ThrE exporter (TC 2.A.79) family.</text>
</comment>
<dbReference type="PANTHER" id="PTHR31082:SF4">
    <property type="entry name" value="PHEROMONE-REGULATED MEMBRANE PROTEIN 10"/>
    <property type="match status" value="1"/>
</dbReference>
<proteinExistence type="inferred from homology"/>
<accession>A0A3E2HJU6</accession>
<feature type="transmembrane region" description="Helical" evidence="7">
    <location>
        <begin position="761"/>
        <end position="780"/>
    </location>
</feature>
<feature type="compositionally biased region" description="Polar residues" evidence="6">
    <location>
        <begin position="63"/>
        <end position="75"/>
    </location>
</feature>
<keyword evidence="4 7" id="KW-0472">Membrane</keyword>
<feature type="compositionally biased region" description="Polar residues" evidence="6">
    <location>
        <begin position="207"/>
        <end position="217"/>
    </location>
</feature>
<feature type="compositionally biased region" description="Gly residues" evidence="6">
    <location>
        <begin position="120"/>
        <end position="136"/>
    </location>
</feature>
<evidence type="ECO:0000256" key="7">
    <source>
        <dbReference type="SAM" id="Phobius"/>
    </source>
</evidence>
<dbReference type="Pfam" id="PF06738">
    <property type="entry name" value="ThrE"/>
    <property type="match status" value="1"/>
</dbReference>
<dbReference type="InterPro" id="IPR024528">
    <property type="entry name" value="ThrE_2"/>
</dbReference>
<evidence type="ECO:0000256" key="4">
    <source>
        <dbReference type="ARBA" id="ARBA00023136"/>
    </source>
</evidence>
<dbReference type="Proteomes" id="UP000258309">
    <property type="component" value="Unassembled WGS sequence"/>
</dbReference>
<evidence type="ECO:0000256" key="6">
    <source>
        <dbReference type="SAM" id="MobiDB-lite"/>
    </source>
</evidence>
<organism evidence="10 11">
    <name type="scientific">Scytalidium lignicola</name>
    <name type="common">Hyphomycete</name>
    <dbReference type="NCBI Taxonomy" id="5539"/>
    <lineage>
        <taxon>Eukaryota</taxon>
        <taxon>Fungi</taxon>
        <taxon>Dikarya</taxon>
        <taxon>Ascomycota</taxon>
        <taxon>Pezizomycotina</taxon>
        <taxon>Leotiomycetes</taxon>
        <taxon>Leotiomycetes incertae sedis</taxon>
        <taxon>Scytalidium</taxon>
    </lineage>
</organism>
<feature type="compositionally biased region" description="Polar residues" evidence="6">
    <location>
        <begin position="24"/>
        <end position="51"/>
    </location>
</feature>
<feature type="transmembrane region" description="Helical" evidence="7">
    <location>
        <begin position="809"/>
        <end position="828"/>
    </location>
</feature>
<protein>
    <recommendedName>
        <fullName evidence="12">Threonine/serine exporter-like N-terminal domain-containing protein</fullName>
    </recommendedName>
</protein>
<gene>
    <name evidence="10" type="ORF">B7463_g3006</name>
</gene>
<keyword evidence="2 7" id="KW-0812">Transmembrane</keyword>
<feature type="non-terminal residue" evidence="10">
    <location>
        <position position="1"/>
    </location>
</feature>
<feature type="transmembrane region" description="Helical" evidence="7">
    <location>
        <begin position="579"/>
        <end position="596"/>
    </location>
</feature>
<dbReference type="OrthoDB" id="413008at2759"/>
<feature type="transmembrane region" description="Helical" evidence="7">
    <location>
        <begin position="874"/>
        <end position="899"/>
    </location>
</feature>
<evidence type="ECO:0000256" key="1">
    <source>
        <dbReference type="ARBA" id="ARBA00004141"/>
    </source>
</evidence>
<dbReference type="AlphaFoldDB" id="A0A3E2HJU6"/>
<dbReference type="PANTHER" id="PTHR31082">
    <property type="entry name" value="PHEROMONE-REGULATED MEMBRANE PROTEIN 10"/>
    <property type="match status" value="1"/>
</dbReference>
<evidence type="ECO:0000256" key="2">
    <source>
        <dbReference type="ARBA" id="ARBA00022692"/>
    </source>
</evidence>
<evidence type="ECO:0000313" key="10">
    <source>
        <dbReference type="EMBL" id="RFU33321.1"/>
    </source>
</evidence>
<feature type="non-terminal residue" evidence="10">
    <location>
        <position position="909"/>
    </location>
</feature>
<feature type="transmembrane region" description="Helical" evidence="7">
    <location>
        <begin position="786"/>
        <end position="802"/>
    </location>
</feature>
<dbReference type="InterPro" id="IPR051361">
    <property type="entry name" value="ThrE/Ser_Exporter"/>
</dbReference>
<feature type="compositionally biased region" description="Low complexity" evidence="6">
    <location>
        <begin position="359"/>
        <end position="369"/>
    </location>
</feature>